<sequence length="476" mass="53756">MQSIGHSLTQRIVSLFDHLFQHIYHHMETNTCNTSSVLSEENGSTEVTQRQSNRGPKRRHNGVTSVGRKRRNTSPNNECNHSLADNTTNSGSNDSSNESTLSMPVLDVGSHVTIGSLNESNEQTDQLNDTNESQTSGDMIIANESNVCIDLTEEDSVVDENNVDSDSEVQCISSVIRDQDLCIIRDNRRQNRRNHRTDSSRSPVKPKQPNDDIIEIKDSQPIQSPTQTQTQTSSPSLSPSKRSVRKSIKCPVCLDESTVFEVSGRQLVSTVCGHLFCDRCISEVIRTSKACPSCNELPVKSNRFEMKSECMRELNYQINSELYASLVYMNMGAYFDGNKVARKGFSKFFSDQSREEKEHAHKLIDYLNKRGANVNILDVKMPVKNTWNGPKQALEDAIQLENEINDYIHKIHGIAEHTCLDPHLMDFLESEYLEEQMTSINQLTRLHTILSQMQSGVGEYLLDRQLLEGKVEPKDL</sequence>
<feature type="binding site" evidence="7">
    <location>
        <position position="436"/>
    </location>
    <ligand>
        <name>Fe cation</name>
        <dbReference type="ChEBI" id="CHEBI:24875"/>
        <label>1</label>
    </ligand>
</feature>
<dbReference type="GO" id="GO:0005737">
    <property type="term" value="C:cytoplasm"/>
    <property type="evidence" value="ECO:0007669"/>
    <property type="project" value="TreeGrafter"/>
</dbReference>
<feature type="region of interest" description="Disordered" evidence="10">
    <location>
        <begin position="117"/>
        <end position="138"/>
    </location>
</feature>
<feature type="compositionally biased region" description="Basic residues" evidence="10">
    <location>
        <begin position="55"/>
        <end position="72"/>
    </location>
</feature>
<evidence type="ECO:0000256" key="6">
    <source>
        <dbReference type="ARBA" id="ARBA00023004"/>
    </source>
</evidence>
<evidence type="ECO:0000256" key="5">
    <source>
        <dbReference type="ARBA" id="ARBA00022833"/>
    </source>
</evidence>
<dbReference type="InterPro" id="IPR001841">
    <property type="entry name" value="Znf_RING"/>
</dbReference>
<keyword evidence="14" id="KW-1185">Reference proteome</keyword>
<dbReference type="PROSITE" id="PS50089">
    <property type="entry name" value="ZF_RING_2"/>
    <property type="match status" value="1"/>
</dbReference>
<feature type="compositionally biased region" description="Polar residues" evidence="10">
    <location>
        <begin position="35"/>
        <end position="54"/>
    </location>
</feature>
<evidence type="ECO:0000256" key="3">
    <source>
        <dbReference type="ARBA" id="ARBA00022723"/>
    </source>
</evidence>
<dbReference type="InterPro" id="IPR001519">
    <property type="entry name" value="Ferritin"/>
</dbReference>
<feature type="binding site" evidence="7">
    <location>
        <position position="359"/>
    </location>
    <ligand>
        <name>Fe cation</name>
        <dbReference type="ChEBI" id="CHEBI:24875"/>
        <label>1</label>
    </ligand>
</feature>
<dbReference type="Gene3D" id="1.20.1260.10">
    <property type="match status" value="1"/>
</dbReference>
<dbReference type="EMBL" id="CAJPVJ010000014">
    <property type="protein sequence ID" value="CAG2158040.1"/>
    <property type="molecule type" value="Genomic_DNA"/>
</dbReference>
<dbReference type="PANTHER" id="PTHR11431:SF75">
    <property type="entry name" value="FERRITIN"/>
    <property type="match status" value="1"/>
</dbReference>
<dbReference type="GO" id="GO:0008198">
    <property type="term" value="F:ferrous iron binding"/>
    <property type="evidence" value="ECO:0007669"/>
    <property type="project" value="TreeGrafter"/>
</dbReference>
<comment type="catalytic activity">
    <reaction evidence="9">
        <text>4 Fe(2+) + O2 + 4 H(+) = 4 Fe(3+) + 2 H2O</text>
        <dbReference type="Rhea" id="RHEA:11148"/>
        <dbReference type="ChEBI" id="CHEBI:15377"/>
        <dbReference type="ChEBI" id="CHEBI:15378"/>
        <dbReference type="ChEBI" id="CHEBI:15379"/>
        <dbReference type="ChEBI" id="CHEBI:29033"/>
        <dbReference type="ChEBI" id="CHEBI:29034"/>
        <dbReference type="EC" id="1.16.3.1"/>
    </reaction>
</comment>
<feature type="region of interest" description="Disordered" evidence="10">
    <location>
        <begin position="187"/>
        <end position="242"/>
    </location>
</feature>
<dbReference type="SUPFAM" id="SSF57850">
    <property type="entry name" value="RING/U-box"/>
    <property type="match status" value="1"/>
</dbReference>
<feature type="compositionally biased region" description="Basic and acidic residues" evidence="10">
    <location>
        <begin position="208"/>
        <end position="218"/>
    </location>
</feature>
<keyword evidence="9" id="KW-0560">Oxidoreductase</keyword>
<evidence type="ECO:0000259" key="11">
    <source>
        <dbReference type="PROSITE" id="PS50089"/>
    </source>
</evidence>
<dbReference type="InterPro" id="IPR017907">
    <property type="entry name" value="Znf_RING_CS"/>
</dbReference>
<reference evidence="13" key="1">
    <citation type="submission" date="2020-11" db="EMBL/GenBank/DDBJ databases">
        <authorList>
            <person name="Tran Van P."/>
        </authorList>
    </citation>
    <scope>NUCLEOTIDE SEQUENCE</scope>
</reference>
<feature type="region of interest" description="Disordered" evidence="10">
    <location>
        <begin position="35"/>
        <end position="102"/>
    </location>
</feature>
<evidence type="ECO:0000256" key="7">
    <source>
        <dbReference type="PIRSR" id="PIRSR601519-1"/>
    </source>
</evidence>
<feature type="binding site" evidence="7">
    <location>
        <position position="356"/>
    </location>
    <ligand>
        <name>Fe cation</name>
        <dbReference type="ChEBI" id="CHEBI:24875"/>
        <label>1</label>
    </ligand>
</feature>
<dbReference type="EMBL" id="OC914839">
    <property type="protein sequence ID" value="CAD7636642.1"/>
    <property type="molecule type" value="Genomic_DNA"/>
</dbReference>
<feature type="domain" description="RING-type" evidence="11">
    <location>
        <begin position="250"/>
        <end position="295"/>
    </location>
</feature>
<dbReference type="GO" id="GO:0006879">
    <property type="term" value="P:intracellular iron ion homeostasis"/>
    <property type="evidence" value="ECO:0007669"/>
    <property type="project" value="UniProtKB-KW"/>
</dbReference>
<evidence type="ECO:0000256" key="4">
    <source>
        <dbReference type="ARBA" id="ARBA00022771"/>
    </source>
</evidence>
<dbReference type="Pfam" id="PF13639">
    <property type="entry name" value="zf-RING_2"/>
    <property type="match status" value="1"/>
</dbReference>
<proteinExistence type="inferred from homology"/>
<feature type="compositionally biased region" description="Polar residues" evidence="10">
    <location>
        <begin position="117"/>
        <end position="137"/>
    </location>
</feature>
<dbReference type="PANTHER" id="PTHR11431">
    <property type="entry name" value="FERRITIN"/>
    <property type="match status" value="1"/>
</dbReference>
<dbReference type="GO" id="GO:0004322">
    <property type="term" value="F:ferroxidase activity"/>
    <property type="evidence" value="ECO:0007669"/>
    <property type="project" value="UniProtKB-EC"/>
</dbReference>
<feature type="binding site" evidence="7">
    <location>
        <position position="321"/>
    </location>
    <ligand>
        <name>Fe cation</name>
        <dbReference type="ChEBI" id="CHEBI:24875"/>
        <label>1</label>
    </ligand>
</feature>
<evidence type="ECO:0000259" key="12">
    <source>
        <dbReference type="PROSITE" id="PS50905"/>
    </source>
</evidence>
<dbReference type="Gene3D" id="3.30.40.10">
    <property type="entry name" value="Zinc/RING finger domain, C3HC4 (zinc finger)"/>
    <property type="match status" value="1"/>
</dbReference>
<feature type="compositionally biased region" description="Low complexity" evidence="10">
    <location>
        <begin position="86"/>
        <end position="102"/>
    </location>
</feature>
<dbReference type="SUPFAM" id="SSF47240">
    <property type="entry name" value="Ferritin-like"/>
    <property type="match status" value="1"/>
</dbReference>
<feature type="compositionally biased region" description="Low complexity" evidence="10">
    <location>
        <begin position="219"/>
        <end position="240"/>
    </location>
</feature>
<feature type="compositionally biased region" description="Polar residues" evidence="10">
    <location>
        <begin position="73"/>
        <end position="85"/>
    </location>
</feature>
<accession>A0A7R9LAC1</accession>
<evidence type="ECO:0000256" key="2">
    <source>
        <dbReference type="ARBA" id="ARBA00022434"/>
    </source>
</evidence>
<dbReference type="Pfam" id="PF00210">
    <property type="entry name" value="Ferritin"/>
    <property type="match status" value="1"/>
</dbReference>
<keyword evidence="6 7" id="KW-0408">Iron</keyword>
<dbReference type="OrthoDB" id="186462at2759"/>
<dbReference type="SMART" id="SM00184">
    <property type="entry name" value="RING"/>
    <property type="match status" value="1"/>
</dbReference>
<dbReference type="GO" id="GO:0008270">
    <property type="term" value="F:zinc ion binding"/>
    <property type="evidence" value="ECO:0007669"/>
    <property type="project" value="UniProtKB-KW"/>
</dbReference>
<dbReference type="InterPro" id="IPR013083">
    <property type="entry name" value="Znf_RING/FYVE/PHD"/>
</dbReference>
<gene>
    <name evidence="13" type="ORF">ONB1V03_LOCUS325</name>
</gene>
<dbReference type="InterPro" id="IPR009078">
    <property type="entry name" value="Ferritin-like_SF"/>
</dbReference>
<dbReference type="PROSITE" id="PS50905">
    <property type="entry name" value="FERRITIN_LIKE"/>
    <property type="match status" value="1"/>
</dbReference>
<feature type="binding site" evidence="7">
    <location>
        <position position="401"/>
    </location>
    <ligand>
        <name>Fe cation</name>
        <dbReference type="ChEBI" id="CHEBI:24875"/>
        <label>1</label>
    </ligand>
</feature>
<keyword evidence="3 7" id="KW-0479">Metal-binding</keyword>
<keyword evidence="4 8" id="KW-0863">Zinc-finger</keyword>
<dbReference type="GO" id="GO:0008199">
    <property type="term" value="F:ferric iron binding"/>
    <property type="evidence" value="ECO:0007669"/>
    <property type="project" value="InterPro"/>
</dbReference>
<evidence type="ECO:0000256" key="10">
    <source>
        <dbReference type="SAM" id="MobiDB-lite"/>
    </source>
</evidence>
<evidence type="ECO:0000256" key="9">
    <source>
        <dbReference type="RuleBase" id="RU361145"/>
    </source>
</evidence>
<evidence type="ECO:0000256" key="8">
    <source>
        <dbReference type="PROSITE-ProRule" id="PRU00175"/>
    </source>
</evidence>
<comment type="function">
    <text evidence="9">Stores iron in a soluble, non-toxic, readily available form. Important for iron homeostasis. Iron is taken up in the ferrous form and deposited as ferric hydroxides after oxidation.</text>
</comment>
<dbReference type="InterPro" id="IPR008331">
    <property type="entry name" value="Ferritin_DPS_dom"/>
</dbReference>
<dbReference type="EC" id="1.16.3.1" evidence="9"/>
<name>A0A7R9LAC1_9ACAR</name>
<protein>
    <recommendedName>
        <fullName evidence="9">Ferritin</fullName>
        <ecNumber evidence="9">1.16.3.1</ecNumber>
    </recommendedName>
</protein>
<dbReference type="InterPro" id="IPR012347">
    <property type="entry name" value="Ferritin-like"/>
</dbReference>
<evidence type="ECO:0000313" key="13">
    <source>
        <dbReference type="EMBL" id="CAD7636642.1"/>
    </source>
</evidence>
<dbReference type="PROSITE" id="PS00518">
    <property type="entry name" value="ZF_RING_1"/>
    <property type="match status" value="1"/>
</dbReference>
<dbReference type="GO" id="GO:0006826">
    <property type="term" value="P:iron ion transport"/>
    <property type="evidence" value="ECO:0007669"/>
    <property type="project" value="InterPro"/>
</dbReference>
<dbReference type="InterPro" id="IPR009040">
    <property type="entry name" value="Ferritin-like_diiron"/>
</dbReference>
<feature type="domain" description="Ferritin-like diiron" evidence="12">
    <location>
        <begin position="304"/>
        <end position="454"/>
    </location>
</feature>
<evidence type="ECO:0000313" key="14">
    <source>
        <dbReference type="Proteomes" id="UP000728032"/>
    </source>
</evidence>
<keyword evidence="2 9" id="KW-0409">Iron storage</keyword>
<evidence type="ECO:0000256" key="1">
    <source>
        <dbReference type="ARBA" id="ARBA00007513"/>
    </source>
</evidence>
<keyword evidence="5" id="KW-0862">Zinc</keyword>
<dbReference type="AlphaFoldDB" id="A0A7R9LAC1"/>
<comment type="similarity">
    <text evidence="1 9">Belongs to the ferritin family.</text>
</comment>
<dbReference type="CDD" id="cd01056">
    <property type="entry name" value="Euk_Ferritin"/>
    <property type="match status" value="1"/>
</dbReference>
<organism evidence="13">
    <name type="scientific">Oppiella nova</name>
    <dbReference type="NCBI Taxonomy" id="334625"/>
    <lineage>
        <taxon>Eukaryota</taxon>
        <taxon>Metazoa</taxon>
        <taxon>Ecdysozoa</taxon>
        <taxon>Arthropoda</taxon>
        <taxon>Chelicerata</taxon>
        <taxon>Arachnida</taxon>
        <taxon>Acari</taxon>
        <taxon>Acariformes</taxon>
        <taxon>Sarcoptiformes</taxon>
        <taxon>Oribatida</taxon>
        <taxon>Brachypylina</taxon>
        <taxon>Oppioidea</taxon>
        <taxon>Oppiidae</taxon>
        <taxon>Oppiella</taxon>
    </lineage>
</organism>
<dbReference type="Proteomes" id="UP000728032">
    <property type="component" value="Unassembled WGS sequence"/>
</dbReference>